<dbReference type="RefSeq" id="WP_309898068.1">
    <property type="nucleotide sequence ID" value="NZ_JAVDRF010000001.1"/>
</dbReference>
<comment type="caution">
    <text evidence="1">The sequence shown here is derived from an EMBL/GenBank/DDBJ whole genome shotgun (WGS) entry which is preliminary data.</text>
</comment>
<keyword evidence="2" id="KW-1185">Reference proteome</keyword>
<gene>
    <name evidence="1" type="ORF">J2739_000445</name>
</gene>
<sequence length="154" mass="16554">MAGLLRETEPKFGPLVGLGFGDAVRYTEWLRASAAIESHKTGRSLDEVIIARLSQPNTDERKIMGFLISPQAGPMLAAAAPDSPVQKLVAVAQVYSAQSPENRTMVEFVQAIRERMKHPPPPLPPIVVMPPTGPAVGPSPAPAGYPMFVPPPRR</sequence>
<evidence type="ECO:0000313" key="1">
    <source>
        <dbReference type="EMBL" id="MDR6534685.1"/>
    </source>
</evidence>
<proteinExistence type="predicted"/>
<reference evidence="1 2" key="1">
    <citation type="submission" date="2023-07" db="EMBL/GenBank/DDBJ databases">
        <title>Sorghum-associated microbial communities from plants grown in Nebraska, USA.</title>
        <authorList>
            <person name="Schachtman D."/>
        </authorList>
    </citation>
    <scope>NUCLEOTIDE SEQUENCE [LARGE SCALE GENOMIC DNA]</scope>
    <source>
        <strain evidence="1 2">DS1781</strain>
    </source>
</reference>
<dbReference type="EMBL" id="JAVDRF010000001">
    <property type="protein sequence ID" value="MDR6534685.1"/>
    <property type="molecule type" value="Genomic_DNA"/>
</dbReference>
<protein>
    <submittedName>
        <fullName evidence="1">Uncharacterized protein</fullName>
    </submittedName>
</protein>
<organism evidence="1 2">
    <name type="scientific">Variovorax soli</name>
    <dbReference type="NCBI Taxonomy" id="376815"/>
    <lineage>
        <taxon>Bacteria</taxon>
        <taxon>Pseudomonadati</taxon>
        <taxon>Pseudomonadota</taxon>
        <taxon>Betaproteobacteria</taxon>
        <taxon>Burkholderiales</taxon>
        <taxon>Comamonadaceae</taxon>
        <taxon>Variovorax</taxon>
    </lineage>
</organism>
<dbReference type="Proteomes" id="UP001184230">
    <property type="component" value="Unassembled WGS sequence"/>
</dbReference>
<accession>A0ABU1N8B5</accession>
<evidence type="ECO:0000313" key="2">
    <source>
        <dbReference type="Proteomes" id="UP001184230"/>
    </source>
</evidence>
<name>A0ABU1N8B5_9BURK</name>